<dbReference type="SUPFAM" id="SSF81301">
    <property type="entry name" value="Nucleotidyltransferase"/>
    <property type="match status" value="1"/>
</dbReference>
<dbReference type="CDD" id="cd05403">
    <property type="entry name" value="NT_KNTase_like"/>
    <property type="match status" value="1"/>
</dbReference>
<reference evidence="1 2" key="1">
    <citation type="submission" date="2019-03" db="EMBL/GenBank/DDBJ databases">
        <title>Draft genome sequences of novel Actinobacteria.</title>
        <authorList>
            <person name="Sahin N."/>
            <person name="Ay H."/>
            <person name="Saygin H."/>
        </authorList>
    </citation>
    <scope>NUCLEOTIDE SEQUENCE [LARGE SCALE GENOMIC DNA]</scope>
    <source>
        <strain evidence="1 2">JCM 30547</strain>
    </source>
</reference>
<dbReference type="RefSeq" id="WP_132414959.1">
    <property type="nucleotide sequence ID" value="NZ_SMKA01000329.1"/>
</dbReference>
<dbReference type="Gene3D" id="3.30.460.10">
    <property type="entry name" value="Beta Polymerase, domain 2"/>
    <property type="match status" value="1"/>
</dbReference>
<keyword evidence="2" id="KW-1185">Reference proteome</keyword>
<protein>
    <submittedName>
        <fullName evidence="1">Nucleotidyltransferase domain-containing protein</fullName>
    </submittedName>
</protein>
<dbReference type="OrthoDB" id="4863277at2"/>
<dbReference type="Proteomes" id="UP000295075">
    <property type="component" value="Unassembled WGS sequence"/>
</dbReference>
<gene>
    <name evidence="1" type="ORF">E1261_39940</name>
</gene>
<dbReference type="EMBL" id="SMKA01000329">
    <property type="protein sequence ID" value="TDC15855.1"/>
    <property type="molecule type" value="Genomic_DNA"/>
</dbReference>
<evidence type="ECO:0000313" key="2">
    <source>
        <dbReference type="Proteomes" id="UP000295075"/>
    </source>
</evidence>
<dbReference type="InterPro" id="IPR043519">
    <property type="entry name" value="NT_sf"/>
</dbReference>
<sequence>MDHSEFRRTAVAPVLTAYAGTPGVDAVMLGGSTARGDADRWSDVEVGVFWARPPTLAERLVAPSVRPGTPEDGKSPWYDYLSLDGLAVDVEHALSTKVEETLDLVLDACVPDPDGLTLLKGLVDGREIGGSRPELVERWQHRAATYPRGLAIAIVEQHGPIDKFWRCQMLIERDNPVLLAREFLRMSNQLLAVLHAVNGRYSGHVLAFKRLDALEADLTHAPRQLATRLRAVFTAPPPQAADELRHLIEETYDVIEAQLPEVDVTHLRTRFRTNRAPVGPADN</sequence>
<dbReference type="GO" id="GO:0016740">
    <property type="term" value="F:transferase activity"/>
    <property type="evidence" value="ECO:0007669"/>
    <property type="project" value="UniProtKB-KW"/>
</dbReference>
<dbReference type="AlphaFoldDB" id="A0A4R4P1P8"/>
<proteinExistence type="predicted"/>
<organism evidence="1 2">
    <name type="scientific">Kribbella albertanoniae</name>
    <dbReference type="NCBI Taxonomy" id="1266829"/>
    <lineage>
        <taxon>Bacteria</taxon>
        <taxon>Bacillati</taxon>
        <taxon>Actinomycetota</taxon>
        <taxon>Actinomycetes</taxon>
        <taxon>Propionibacteriales</taxon>
        <taxon>Kribbellaceae</taxon>
        <taxon>Kribbella</taxon>
    </lineage>
</organism>
<keyword evidence="1" id="KW-0808">Transferase</keyword>
<accession>A0A4R4P1P8</accession>
<name>A0A4R4P1P8_9ACTN</name>
<comment type="caution">
    <text evidence="1">The sequence shown here is derived from an EMBL/GenBank/DDBJ whole genome shotgun (WGS) entry which is preliminary data.</text>
</comment>
<evidence type="ECO:0000313" key="1">
    <source>
        <dbReference type="EMBL" id="TDC15855.1"/>
    </source>
</evidence>